<accession>A0ABU9HFS5</accession>
<comment type="function">
    <text evidence="15">Involved in base excision repair of DNA damaged by oxidation or by mutagenic agents. Acts as DNA glycosylase that recognizes and removes damaged bases. Has a preference for oxidized purines, such as 7,8-dihydro-8-oxoguanine (8-oxoG). Has AP (apurinic/apyrimidinic) lyase activity and introduces nicks in the DNA strand. Cleaves the DNA backbone by beta-delta elimination to generate a single-strand break at the site of the removed base with both 3'- and 5'-phosphates.</text>
</comment>
<dbReference type="InterPro" id="IPR010663">
    <property type="entry name" value="Znf_FPG/IleRS"/>
</dbReference>
<evidence type="ECO:0000256" key="15">
    <source>
        <dbReference type="HAMAP-Rule" id="MF_00103"/>
    </source>
</evidence>
<dbReference type="Pfam" id="PF06827">
    <property type="entry name" value="zf-FPG_IleRS"/>
    <property type="match status" value="1"/>
</dbReference>
<feature type="active site" description="Proton donor; for beta-elimination activity" evidence="15">
    <location>
        <position position="58"/>
    </location>
</feature>
<feature type="active site" description="Proton donor; for delta-elimination activity" evidence="15">
    <location>
        <position position="260"/>
    </location>
</feature>
<dbReference type="CDD" id="cd08966">
    <property type="entry name" value="EcFpg-like_N"/>
    <property type="match status" value="1"/>
</dbReference>
<dbReference type="Gene3D" id="1.10.8.50">
    <property type="match status" value="1"/>
</dbReference>
<keyword evidence="7 15" id="KW-0378">Hydrolase</keyword>
<dbReference type="InterPro" id="IPR020629">
    <property type="entry name" value="FPG_Glyclase"/>
</dbReference>
<evidence type="ECO:0000256" key="1">
    <source>
        <dbReference type="ARBA" id="ARBA00001668"/>
    </source>
</evidence>
<evidence type="ECO:0000259" key="16">
    <source>
        <dbReference type="PROSITE" id="PS51066"/>
    </source>
</evidence>
<keyword evidence="4 15" id="KW-0479">Metal-binding</keyword>
<dbReference type="PROSITE" id="PS51066">
    <property type="entry name" value="ZF_FPG_2"/>
    <property type="match status" value="1"/>
</dbReference>
<feature type="active site" description="Schiff-base intermediate with DNA" evidence="15">
    <location>
        <position position="2"/>
    </location>
</feature>
<reference evidence="18 19" key="1">
    <citation type="submission" date="2024-02" db="EMBL/GenBank/DDBJ databases">
        <title>Bacteria isolated from the canopy kelp, Nereocystis luetkeana.</title>
        <authorList>
            <person name="Pfister C.A."/>
            <person name="Younker I.T."/>
            <person name="Light S.H."/>
        </authorList>
    </citation>
    <scope>NUCLEOTIDE SEQUENCE [LARGE SCALE GENOMIC DNA]</scope>
    <source>
        <strain evidence="18 19">TI.2.07</strain>
    </source>
</reference>
<evidence type="ECO:0000313" key="19">
    <source>
        <dbReference type="Proteomes" id="UP001366060"/>
    </source>
</evidence>
<dbReference type="SUPFAM" id="SSF57716">
    <property type="entry name" value="Glucocorticoid receptor-like (DNA-binding domain)"/>
    <property type="match status" value="1"/>
</dbReference>
<dbReference type="NCBIfam" id="NF002211">
    <property type="entry name" value="PRK01103.1"/>
    <property type="match status" value="1"/>
</dbReference>
<comment type="catalytic activity">
    <reaction evidence="1 15">
        <text>Hydrolysis of DNA containing ring-opened 7-methylguanine residues, releasing 2,6-diamino-4-hydroxy-5-(N-methyl)formamidopyrimidine.</text>
        <dbReference type="EC" id="3.2.2.23"/>
    </reaction>
</comment>
<dbReference type="PANTHER" id="PTHR22993:SF9">
    <property type="entry name" value="FORMAMIDOPYRIMIDINE-DNA GLYCOSYLASE"/>
    <property type="match status" value="1"/>
</dbReference>
<dbReference type="InterPro" id="IPR000214">
    <property type="entry name" value="Znf_DNA_glyclase/AP_lyase"/>
</dbReference>
<keyword evidence="12 15" id="KW-0511">Multifunctional enzyme</keyword>
<dbReference type="NCBIfam" id="TIGR00577">
    <property type="entry name" value="fpg"/>
    <property type="match status" value="1"/>
</dbReference>
<evidence type="ECO:0000259" key="17">
    <source>
        <dbReference type="PROSITE" id="PS51068"/>
    </source>
</evidence>
<dbReference type="InterPro" id="IPR015887">
    <property type="entry name" value="DNA_glyclase_Znf_dom_DNA_BS"/>
</dbReference>
<dbReference type="HAMAP" id="MF_00103">
    <property type="entry name" value="Fapy_DNA_glycosyl"/>
    <property type="match status" value="1"/>
</dbReference>
<protein>
    <recommendedName>
        <fullName evidence="15">Formamidopyrimidine-DNA glycosylase</fullName>
        <shortName evidence="15">Fapy-DNA glycosylase</shortName>
        <ecNumber evidence="15">3.2.2.23</ecNumber>
    </recommendedName>
    <alternativeName>
        <fullName evidence="15">DNA-(apurinic or apyrimidinic site) lyase MutM</fullName>
        <shortName evidence="15">AP lyase MutM</shortName>
        <ecNumber evidence="15">4.2.99.18</ecNumber>
    </alternativeName>
</protein>
<evidence type="ECO:0000256" key="5">
    <source>
        <dbReference type="ARBA" id="ARBA00022763"/>
    </source>
</evidence>
<comment type="subunit">
    <text evidence="3 15">Monomer.</text>
</comment>
<dbReference type="Gene3D" id="3.20.190.10">
    <property type="entry name" value="MutM-like, N-terminal"/>
    <property type="match status" value="1"/>
</dbReference>
<keyword evidence="5 15" id="KW-0227">DNA damage</keyword>
<comment type="cofactor">
    <cofactor evidence="15">
        <name>Zn(2+)</name>
        <dbReference type="ChEBI" id="CHEBI:29105"/>
    </cofactor>
    <text evidence="15">Binds 1 zinc ion per subunit.</text>
</comment>
<feature type="active site" description="Proton donor" evidence="15">
    <location>
        <position position="3"/>
    </location>
</feature>
<dbReference type="Pfam" id="PF06831">
    <property type="entry name" value="H2TH"/>
    <property type="match status" value="1"/>
</dbReference>
<dbReference type="PROSITE" id="PS51068">
    <property type="entry name" value="FPG_CAT"/>
    <property type="match status" value="1"/>
</dbReference>
<evidence type="ECO:0000256" key="6">
    <source>
        <dbReference type="ARBA" id="ARBA00022771"/>
    </source>
</evidence>
<keyword evidence="6 15" id="KW-0863">Zinc-finger</keyword>
<keyword evidence="19" id="KW-1185">Reference proteome</keyword>
<keyword evidence="10 15" id="KW-0234">DNA repair</keyword>
<dbReference type="GO" id="GO:0140078">
    <property type="term" value="F:class I DNA-(apurinic or apyrimidinic site) endonuclease activity"/>
    <property type="evidence" value="ECO:0007669"/>
    <property type="project" value="UniProtKB-EC"/>
</dbReference>
<name>A0ABU9HFS5_9GAMM</name>
<keyword evidence="9 15" id="KW-0238">DNA-binding</keyword>
<evidence type="ECO:0000256" key="12">
    <source>
        <dbReference type="ARBA" id="ARBA00023268"/>
    </source>
</evidence>
<dbReference type="InterPro" id="IPR010979">
    <property type="entry name" value="Ribosomal_uS13-like_H2TH"/>
</dbReference>
<organism evidence="18 19">
    <name type="scientific">Psychromonas arctica</name>
    <dbReference type="NCBI Taxonomy" id="168275"/>
    <lineage>
        <taxon>Bacteria</taxon>
        <taxon>Pseudomonadati</taxon>
        <taxon>Pseudomonadota</taxon>
        <taxon>Gammaproteobacteria</taxon>
        <taxon>Alteromonadales</taxon>
        <taxon>Psychromonadaceae</taxon>
        <taxon>Psychromonas</taxon>
    </lineage>
</organism>
<dbReference type="Proteomes" id="UP001366060">
    <property type="component" value="Unassembled WGS sequence"/>
</dbReference>
<evidence type="ECO:0000256" key="14">
    <source>
        <dbReference type="ARBA" id="ARBA00044632"/>
    </source>
</evidence>
<dbReference type="SMART" id="SM00898">
    <property type="entry name" value="Fapy_DNA_glyco"/>
    <property type="match status" value="1"/>
</dbReference>
<dbReference type="PANTHER" id="PTHR22993">
    <property type="entry name" value="FORMAMIDOPYRIMIDINE-DNA GLYCOSYLASE"/>
    <property type="match status" value="1"/>
</dbReference>
<keyword evidence="13 15" id="KW-0326">Glycosidase</keyword>
<evidence type="ECO:0000256" key="7">
    <source>
        <dbReference type="ARBA" id="ARBA00022801"/>
    </source>
</evidence>
<dbReference type="InterPro" id="IPR012319">
    <property type="entry name" value="FPG_cat"/>
</dbReference>
<feature type="binding site" evidence="15">
    <location>
        <position position="91"/>
    </location>
    <ligand>
        <name>DNA</name>
        <dbReference type="ChEBI" id="CHEBI:16991"/>
    </ligand>
</feature>
<evidence type="ECO:0000256" key="4">
    <source>
        <dbReference type="ARBA" id="ARBA00022723"/>
    </source>
</evidence>
<keyword evidence="8 15" id="KW-0862">Zinc</keyword>
<feature type="binding site" evidence="15">
    <location>
        <position position="109"/>
    </location>
    <ligand>
        <name>DNA</name>
        <dbReference type="ChEBI" id="CHEBI:16991"/>
    </ligand>
</feature>
<evidence type="ECO:0000256" key="13">
    <source>
        <dbReference type="ARBA" id="ARBA00023295"/>
    </source>
</evidence>
<dbReference type="EC" id="3.2.2.23" evidence="15"/>
<dbReference type="InterPro" id="IPR035937">
    <property type="entry name" value="FPG_N"/>
</dbReference>
<comment type="similarity">
    <text evidence="2 15">Belongs to the FPG family.</text>
</comment>
<feature type="domain" description="Formamidopyrimidine-DNA glycosylase catalytic" evidence="17">
    <location>
        <begin position="2"/>
        <end position="112"/>
    </location>
</feature>
<evidence type="ECO:0000256" key="11">
    <source>
        <dbReference type="ARBA" id="ARBA00023239"/>
    </source>
</evidence>
<keyword evidence="11 15" id="KW-0456">Lyase</keyword>
<evidence type="ECO:0000313" key="18">
    <source>
        <dbReference type="EMBL" id="MEL0660747.1"/>
    </source>
</evidence>
<dbReference type="RefSeq" id="WP_341629143.1">
    <property type="nucleotide sequence ID" value="NZ_JBAKBA010000055.1"/>
</dbReference>
<evidence type="ECO:0000256" key="9">
    <source>
        <dbReference type="ARBA" id="ARBA00023125"/>
    </source>
</evidence>
<evidence type="ECO:0000256" key="8">
    <source>
        <dbReference type="ARBA" id="ARBA00022833"/>
    </source>
</evidence>
<dbReference type="PROSITE" id="PS01242">
    <property type="entry name" value="ZF_FPG_1"/>
    <property type="match status" value="1"/>
</dbReference>
<feature type="binding site" evidence="15">
    <location>
        <position position="151"/>
    </location>
    <ligand>
        <name>DNA</name>
        <dbReference type="ChEBI" id="CHEBI:16991"/>
    </ligand>
</feature>
<comment type="catalytic activity">
    <reaction evidence="14 15">
        <text>2'-deoxyribonucleotide-(2'-deoxyribose 5'-phosphate)-2'-deoxyribonucleotide-DNA = a 3'-end 2'-deoxyribonucleotide-(2,3-dehydro-2,3-deoxyribose 5'-phosphate)-DNA + a 5'-end 5'-phospho-2'-deoxyribonucleoside-DNA + H(+)</text>
        <dbReference type="Rhea" id="RHEA:66592"/>
        <dbReference type="Rhea" id="RHEA-COMP:13180"/>
        <dbReference type="Rhea" id="RHEA-COMP:16897"/>
        <dbReference type="Rhea" id="RHEA-COMP:17067"/>
        <dbReference type="ChEBI" id="CHEBI:15378"/>
        <dbReference type="ChEBI" id="CHEBI:136412"/>
        <dbReference type="ChEBI" id="CHEBI:157695"/>
        <dbReference type="ChEBI" id="CHEBI:167181"/>
        <dbReference type="EC" id="4.2.99.18"/>
    </reaction>
</comment>
<dbReference type="SUPFAM" id="SSF46946">
    <property type="entry name" value="S13-like H2TH domain"/>
    <property type="match status" value="1"/>
</dbReference>
<dbReference type="InterPro" id="IPR015886">
    <property type="entry name" value="H2TH_FPG"/>
</dbReference>
<feature type="domain" description="FPG-type" evidence="16">
    <location>
        <begin position="236"/>
        <end position="270"/>
    </location>
</feature>
<dbReference type="SMART" id="SM01232">
    <property type="entry name" value="H2TH"/>
    <property type="match status" value="1"/>
</dbReference>
<comment type="caution">
    <text evidence="18">The sequence shown here is derived from an EMBL/GenBank/DDBJ whole genome shotgun (WGS) entry which is preliminary data.</text>
</comment>
<proteinExistence type="inferred from homology"/>
<dbReference type="SUPFAM" id="SSF81624">
    <property type="entry name" value="N-terminal domain of MutM-like DNA repair proteins"/>
    <property type="match status" value="1"/>
</dbReference>
<evidence type="ECO:0000256" key="3">
    <source>
        <dbReference type="ARBA" id="ARBA00011245"/>
    </source>
</evidence>
<gene>
    <name evidence="15 18" type="primary">mutM</name>
    <name evidence="15" type="synonym">fpg</name>
    <name evidence="18" type="ORF">V6255_16565</name>
</gene>
<evidence type="ECO:0000256" key="10">
    <source>
        <dbReference type="ARBA" id="ARBA00023204"/>
    </source>
</evidence>
<dbReference type="GO" id="GO:0008534">
    <property type="term" value="F:oxidized purine nucleobase lesion DNA N-glycosylase activity"/>
    <property type="evidence" value="ECO:0007669"/>
    <property type="project" value="UniProtKB-EC"/>
</dbReference>
<dbReference type="EC" id="4.2.99.18" evidence="15"/>
<dbReference type="Pfam" id="PF01149">
    <property type="entry name" value="Fapy_DNA_glyco"/>
    <property type="match status" value="1"/>
</dbReference>
<evidence type="ECO:0000256" key="2">
    <source>
        <dbReference type="ARBA" id="ARBA00009409"/>
    </source>
</evidence>
<sequence>MPELPEVETSRRGISPHIVNQKVSNVILRHHQLRWPIPENLLALIKDQVLLNIDRRAKYLLLRFESGTLLIHLGMSGSLRICELNTPAQKHDHVDLQFEHCLLRYTDPRRFGAILWLGDSPEDSSLLSILGPEPLSDEFTAEMLYVQAKNRKLPVKQFIMEQKVVTGVGNIYATEALFKAGISPIRAANNINLKRYQLLVDAIKETLTEAIKQGGTTLKDFVGGDGKPGYFQQTLHVYGKTGELCPSCKEPLTSVKLAARNSVYCSHCQR</sequence>
<dbReference type="EMBL" id="JBAKBA010000055">
    <property type="protein sequence ID" value="MEL0660747.1"/>
    <property type="molecule type" value="Genomic_DNA"/>
</dbReference>